<comment type="similarity">
    <text evidence="1">Belongs to the AHA1 family.</text>
</comment>
<evidence type="ECO:0000256" key="1">
    <source>
        <dbReference type="ARBA" id="ARBA00006817"/>
    </source>
</evidence>
<sequence length="128" mass="14051">MTPSPKPDESVTFECELDASPEKVWRALTVPELLAEWLPTDGPTQEDAPDKGCLSVVETIESRPHEMLRYSLREENAEAGLEDSTVTFELRPTANGGTWLRLVHVAAEARPRIRAPAANGNVLMRAAA</sequence>
<protein>
    <submittedName>
        <fullName evidence="3">SRPBCC domain-containing protein</fullName>
    </submittedName>
</protein>
<organism evidence="3 4">
    <name type="scientific">Allomesorhizobium camelthorni</name>
    <dbReference type="NCBI Taxonomy" id="475069"/>
    <lineage>
        <taxon>Bacteria</taxon>
        <taxon>Pseudomonadati</taxon>
        <taxon>Pseudomonadota</taxon>
        <taxon>Alphaproteobacteria</taxon>
        <taxon>Hyphomicrobiales</taxon>
        <taxon>Phyllobacteriaceae</taxon>
        <taxon>Allomesorhizobium</taxon>
    </lineage>
</organism>
<dbReference type="Proteomes" id="UP001642900">
    <property type="component" value="Unassembled WGS sequence"/>
</dbReference>
<proteinExistence type="inferred from homology"/>
<dbReference type="RefSeq" id="WP_165033065.1">
    <property type="nucleotide sequence ID" value="NZ_JAAKZF010000063.1"/>
</dbReference>
<feature type="domain" description="Activator of Hsp90 ATPase homologue 1/2-like C-terminal" evidence="2">
    <location>
        <begin position="18"/>
        <end position="114"/>
    </location>
</feature>
<comment type="caution">
    <text evidence="3">The sequence shown here is derived from an EMBL/GenBank/DDBJ whole genome shotgun (WGS) entry which is preliminary data.</text>
</comment>
<dbReference type="Pfam" id="PF08327">
    <property type="entry name" value="AHSA1"/>
    <property type="match status" value="1"/>
</dbReference>
<reference evidence="3 4" key="1">
    <citation type="submission" date="2020-02" db="EMBL/GenBank/DDBJ databases">
        <title>Genome sequence of strain CCNWXJ40-4.</title>
        <authorList>
            <person name="Gao J."/>
            <person name="Sun J."/>
        </authorList>
    </citation>
    <scope>NUCLEOTIDE SEQUENCE [LARGE SCALE GENOMIC DNA]</scope>
    <source>
        <strain evidence="3 4">CCNWXJ 40-4</strain>
    </source>
</reference>
<dbReference type="EMBL" id="JAAKZF010000063">
    <property type="protein sequence ID" value="NGO54730.1"/>
    <property type="molecule type" value="Genomic_DNA"/>
</dbReference>
<dbReference type="SUPFAM" id="SSF55961">
    <property type="entry name" value="Bet v1-like"/>
    <property type="match status" value="1"/>
</dbReference>
<dbReference type="InterPro" id="IPR013538">
    <property type="entry name" value="ASHA1/2-like_C"/>
</dbReference>
<accession>A0A6G4WKT8</accession>
<dbReference type="Gene3D" id="3.30.530.20">
    <property type="match status" value="1"/>
</dbReference>
<name>A0A6G4WKT8_9HYPH</name>
<gene>
    <name evidence="3" type="ORF">G6N73_27030</name>
</gene>
<dbReference type="CDD" id="cd07814">
    <property type="entry name" value="SRPBCC_CalC_Aha1-like"/>
    <property type="match status" value="1"/>
</dbReference>
<dbReference type="InterPro" id="IPR023393">
    <property type="entry name" value="START-like_dom_sf"/>
</dbReference>
<dbReference type="AlphaFoldDB" id="A0A6G4WKT8"/>
<evidence type="ECO:0000313" key="3">
    <source>
        <dbReference type="EMBL" id="NGO54730.1"/>
    </source>
</evidence>
<keyword evidence="4" id="KW-1185">Reference proteome</keyword>
<evidence type="ECO:0000259" key="2">
    <source>
        <dbReference type="Pfam" id="PF08327"/>
    </source>
</evidence>
<evidence type="ECO:0000313" key="4">
    <source>
        <dbReference type="Proteomes" id="UP001642900"/>
    </source>
</evidence>